<organism evidence="6 7">
    <name type="scientific">Tritrichomonas musculus</name>
    <dbReference type="NCBI Taxonomy" id="1915356"/>
    <lineage>
        <taxon>Eukaryota</taxon>
        <taxon>Metamonada</taxon>
        <taxon>Parabasalia</taxon>
        <taxon>Tritrichomonadida</taxon>
        <taxon>Tritrichomonadidae</taxon>
        <taxon>Tritrichomonas</taxon>
    </lineage>
</organism>
<evidence type="ECO:0000256" key="2">
    <source>
        <dbReference type="ARBA" id="ARBA00022574"/>
    </source>
</evidence>
<dbReference type="Proteomes" id="UP001470230">
    <property type="component" value="Unassembled WGS sequence"/>
</dbReference>
<sequence>MSVSMDEINFLVWRYMQENGFPHAAFVFETESLAERTNITATQIPPGALISLLQKSIIYLKLEKSIRLAKADPNSTIASEMEKINQAYPHSQPEQNSNEGIEVTDLSHTNVTQIKSINFPIDNFKWSPDSLKIAVFESNGTCSINTAKSNGQYHQVQLPPITPVQCTRSSSILSWNSKSDILAIATNTDVVAYSIDGKILFTISGGATAISFSLTSSSTNCIVVCSKDDYCIRLFELRESNSNSGIEPFLIESYQCHHGIIYDIDWREGVFSCCSHDKAVSICAISGTSHVLHGHTAPVTNVSFNSTGSLLASSSDDGSVRIWKENRVSNVLKGHSAGISSIKWHTTMPNIIASSSLDGTVKLWDALSGECVNTFAHHMNGISSLDIHPSGKLIVTGGRDGVFALWKINCENENVAPSGDNANSNSSIFNVKMVVAYSNQSNITKVEFSHNGQYLGVSFEELNMALLRITDDILA</sequence>
<dbReference type="PANTHER" id="PTHR22846">
    <property type="entry name" value="WD40 REPEAT PROTEIN"/>
    <property type="match status" value="1"/>
</dbReference>
<keyword evidence="2 5" id="KW-0853">WD repeat</keyword>
<evidence type="ECO:0000313" key="7">
    <source>
        <dbReference type="Proteomes" id="UP001470230"/>
    </source>
</evidence>
<evidence type="ECO:0000256" key="3">
    <source>
        <dbReference type="ARBA" id="ARBA00022737"/>
    </source>
</evidence>
<evidence type="ECO:0000256" key="5">
    <source>
        <dbReference type="PROSITE-ProRule" id="PRU00221"/>
    </source>
</evidence>
<dbReference type="Pfam" id="PF08513">
    <property type="entry name" value="LisH"/>
    <property type="match status" value="1"/>
</dbReference>
<dbReference type="SUPFAM" id="SSF50978">
    <property type="entry name" value="WD40 repeat-like"/>
    <property type="match status" value="2"/>
</dbReference>
<dbReference type="EMBL" id="JAPFFF010000008">
    <property type="protein sequence ID" value="KAK8884071.1"/>
    <property type="molecule type" value="Genomic_DNA"/>
</dbReference>
<name>A0ABR2JZA6_9EUKA</name>
<dbReference type="InterPro" id="IPR036322">
    <property type="entry name" value="WD40_repeat_dom_sf"/>
</dbReference>
<proteinExistence type="predicted"/>
<dbReference type="PANTHER" id="PTHR22846:SF2">
    <property type="entry name" value="F-BOX-LIKE_WD REPEAT-CONTAINING PROTEIN EBI"/>
    <property type="match status" value="1"/>
</dbReference>
<evidence type="ECO:0000256" key="4">
    <source>
        <dbReference type="ARBA" id="ARBA00023242"/>
    </source>
</evidence>
<dbReference type="PROSITE" id="PS50082">
    <property type="entry name" value="WD_REPEATS_2"/>
    <property type="match status" value="3"/>
</dbReference>
<feature type="repeat" description="WD" evidence="5">
    <location>
        <begin position="375"/>
        <end position="409"/>
    </location>
</feature>
<keyword evidence="7" id="KW-1185">Reference proteome</keyword>
<dbReference type="PROSITE" id="PS50896">
    <property type="entry name" value="LISH"/>
    <property type="match status" value="1"/>
</dbReference>
<evidence type="ECO:0000313" key="6">
    <source>
        <dbReference type="EMBL" id="KAK8884071.1"/>
    </source>
</evidence>
<dbReference type="InterPro" id="IPR015943">
    <property type="entry name" value="WD40/YVTN_repeat-like_dom_sf"/>
</dbReference>
<protein>
    <submittedName>
        <fullName evidence="6">Transducin (Beta)-like 1 X-linked receptor 1</fullName>
    </submittedName>
</protein>
<reference evidence="6 7" key="1">
    <citation type="submission" date="2024-04" db="EMBL/GenBank/DDBJ databases">
        <title>Tritrichomonas musculus Genome.</title>
        <authorList>
            <person name="Alves-Ferreira E."/>
            <person name="Grigg M."/>
            <person name="Lorenzi H."/>
            <person name="Galac M."/>
        </authorList>
    </citation>
    <scope>NUCLEOTIDE SEQUENCE [LARGE SCALE GENOMIC DNA]</scope>
    <source>
        <strain evidence="6 7">EAF2021</strain>
    </source>
</reference>
<dbReference type="PRINTS" id="PR00320">
    <property type="entry name" value="GPROTEINBRPT"/>
</dbReference>
<dbReference type="SMART" id="SM00320">
    <property type="entry name" value="WD40"/>
    <property type="match status" value="5"/>
</dbReference>
<comment type="subcellular location">
    <subcellularLocation>
        <location evidence="1">Nucleus</location>
    </subcellularLocation>
</comment>
<dbReference type="PROSITE" id="PS50294">
    <property type="entry name" value="WD_REPEATS_REGION"/>
    <property type="match status" value="3"/>
</dbReference>
<keyword evidence="4" id="KW-0539">Nucleus</keyword>
<feature type="repeat" description="WD" evidence="5">
    <location>
        <begin position="332"/>
        <end position="374"/>
    </location>
</feature>
<evidence type="ECO:0000256" key="1">
    <source>
        <dbReference type="ARBA" id="ARBA00004123"/>
    </source>
</evidence>
<dbReference type="InterPro" id="IPR001680">
    <property type="entry name" value="WD40_rpt"/>
</dbReference>
<dbReference type="Pfam" id="PF00400">
    <property type="entry name" value="WD40"/>
    <property type="match status" value="3"/>
</dbReference>
<comment type="caution">
    <text evidence="6">The sequence shown here is derived from an EMBL/GenBank/DDBJ whole genome shotgun (WGS) entry which is preliminary data.</text>
</comment>
<gene>
    <name evidence="6" type="ORF">M9Y10_043176</name>
</gene>
<accession>A0ABR2JZA6</accession>
<keyword evidence="3" id="KW-0677">Repeat</keyword>
<dbReference type="InterPro" id="IPR006594">
    <property type="entry name" value="LisH"/>
</dbReference>
<feature type="repeat" description="WD" evidence="5">
    <location>
        <begin position="292"/>
        <end position="324"/>
    </location>
</feature>
<dbReference type="Gene3D" id="1.20.960.30">
    <property type="match status" value="1"/>
</dbReference>
<dbReference type="InterPro" id="IPR020472">
    <property type="entry name" value="WD40_PAC1"/>
</dbReference>
<dbReference type="InterPro" id="IPR045183">
    <property type="entry name" value="Ebi-like"/>
</dbReference>
<dbReference type="Gene3D" id="2.130.10.10">
    <property type="entry name" value="YVTN repeat-like/Quinoprotein amine dehydrogenase"/>
    <property type="match status" value="1"/>
</dbReference>